<reference evidence="1 2" key="1">
    <citation type="journal article" date="2014" name="Genome Announc.">
        <title>Draft Genome Sequence of the Haloacid-Degrading Burkholderia caribensis Strain MBA4.</title>
        <authorList>
            <person name="Pan Y."/>
            <person name="Kong K.F."/>
            <person name="Tsang J.S."/>
        </authorList>
    </citation>
    <scope>NUCLEOTIDE SEQUENCE [LARGE SCALE GENOMIC DNA]</scope>
    <source>
        <strain evidence="1 2">MBA4</strain>
    </source>
</reference>
<organism evidence="1 2">
    <name type="scientific">Paraburkholderia caribensis MBA4</name>
    <dbReference type="NCBI Taxonomy" id="1323664"/>
    <lineage>
        <taxon>Bacteria</taxon>
        <taxon>Pseudomonadati</taxon>
        <taxon>Pseudomonadota</taxon>
        <taxon>Betaproteobacteria</taxon>
        <taxon>Burkholderiales</taxon>
        <taxon>Burkholderiaceae</taxon>
        <taxon>Paraburkholderia</taxon>
    </lineage>
</organism>
<dbReference type="Proteomes" id="UP000019146">
    <property type="component" value="Chromosome 1"/>
</dbReference>
<dbReference type="EMBL" id="CP012746">
    <property type="protein sequence ID" value="ALL64054.1"/>
    <property type="molecule type" value="Genomic_DNA"/>
</dbReference>
<name>A0A0P0R7M9_9BURK</name>
<accession>A0A0P0R7M9</accession>
<gene>
    <name evidence="1" type="ORF">K788_0006889</name>
</gene>
<proteinExistence type="predicted"/>
<dbReference type="AlphaFoldDB" id="A0A0P0R7M9"/>
<protein>
    <submittedName>
        <fullName evidence="1">Uncharacterized protein</fullName>
    </submittedName>
</protein>
<dbReference type="KEGG" id="bcai:K788_0006889"/>
<evidence type="ECO:0000313" key="2">
    <source>
        <dbReference type="Proteomes" id="UP000019146"/>
    </source>
</evidence>
<evidence type="ECO:0000313" key="1">
    <source>
        <dbReference type="EMBL" id="ALL64054.1"/>
    </source>
</evidence>
<sequence length="61" mass="6650">MDGVHASSSGQFAQRIHVKRLPFCGMANPQPLLEGVPIAGTPLFLPARAKNQQLAPEQWQI</sequence>